<dbReference type="HOGENOM" id="CLU_016091_0_0_10"/>
<dbReference type="Pfam" id="PF13620">
    <property type="entry name" value="CarboxypepD_reg"/>
    <property type="match status" value="1"/>
</dbReference>
<dbReference type="SUPFAM" id="SSF49464">
    <property type="entry name" value="Carboxypeptidase regulatory domain-like"/>
    <property type="match status" value="1"/>
</dbReference>
<dbReference type="Gene3D" id="2.170.130.10">
    <property type="entry name" value="TonB-dependent receptor, plug domain"/>
    <property type="match status" value="1"/>
</dbReference>
<dbReference type="Proteomes" id="UP000006054">
    <property type="component" value="Chromosome"/>
</dbReference>
<reference evidence="12" key="1">
    <citation type="submission" date="2012-06" db="EMBL/GenBank/DDBJ databases">
        <title>The complete genome of Flexibacter litoralis DSM 6794.</title>
        <authorList>
            <person name="Lucas S."/>
            <person name="Copeland A."/>
            <person name="Lapidus A."/>
            <person name="Glavina del Rio T."/>
            <person name="Dalin E."/>
            <person name="Tice H."/>
            <person name="Bruce D."/>
            <person name="Goodwin L."/>
            <person name="Pitluck S."/>
            <person name="Peters L."/>
            <person name="Ovchinnikova G."/>
            <person name="Lu M."/>
            <person name="Kyrpides N."/>
            <person name="Mavromatis K."/>
            <person name="Ivanova N."/>
            <person name="Brettin T."/>
            <person name="Detter J.C."/>
            <person name="Han C."/>
            <person name="Larimer F."/>
            <person name="Land M."/>
            <person name="Hauser L."/>
            <person name="Markowitz V."/>
            <person name="Cheng J.-F."/>
            <person name="Hugenholtz P."/>
            <person name="Woyke T."/>
            <person name="Wu D."/>
            <person name="Spring S."/>
            <person name="Lang E."/>
            <person name="Kopitz M."/>
            <person name="Brambilla E."/>
            <person name="Klenk H.-P."/>
            <person name="Eisen J.A."/>
        </authorList>
    </citation>
    <scope>NUCLEOTIDE SEQUENCE [LARGE SCALE GENOMIC DNA]</scope>
    <source>
        <strain evidence="12">ATCC 23117 / DSM 6794 / NBRC 15988 / NCIMB 1366 / Sio-4</strain>
    </source>
</reference>
<evidence type="ECO:0000256" key="7">
    <source>
        <dbReference type="ARBA" id="ARBA00023237"/>
    </source>
</evidence>
<dbReference type="KEGG" id="fli:Fleli_3491"/>
<keyword evidence="2 8" id="KW-0813">Transport</keyword>
<dbReference type="InterPro" id="IPR037066">
    <property type="entry name" value="Plug_dom_sf"/>
</dbReference>
<dbReference type="PANTHER" id="PTHR30069">
    <property type="entry name" value="TONB-DEPENDENT OUTER MEMBRANE RECEPTOR"/>
    <property type="match status" value="1"/>
</dbReference>
<dbReference type="PANTHER" id="PTHR30069:SF29">
    <property type="entry name" value="HEMOGLOBIN AND HEMOGLOBIN-HAPTOGLOBIN-BINDING PROTEIN 1-RELATED"/>
    <property type="match status" value="1"/>
</dbReference>
<comment type="subcellular location">
    <subcellularLocation>
        <location evidence="1 8">Cell outer membrane</location>
        <topology evidence="1 8">Multi-pass membrane protein</topology>
    </subcellularLocation>
</comment>
<dbReference type="PATRIC" id="fig|880071.3.peg.3497"/>
<accession>I4APC6</accession>
<dbReference type="SUPFAM" id="SSF56935">
    <property type="entry name" value="Porins"/>
    <property type="match status" value="1"/>
</dbReference>
<sequence length="787" mass="89363" precursor="true">MNLFYPLFLKLVFCFTFCIFCISFAQSQPNLGSLSGIIKDDEGEVAIQAHIILQHIESENIKFQTITNETGFYKIENIAFGNYTLFISYLGKTKSQKIAFFESTKTVDAVIDISGLLDEVVIETKTENRQQEEKPIPIESIEIKSIENQIKDVGEAIDRVSGVRVRASGSFGDKADIAVNGLNGTAIRSYINGLPLEFIYPNLGLTNLPINSIERIDVYKGVLPIDIGTDAMGGGINLITKDKDYNEIKAFYGYGSFNTHQLGANLNFKVKEGITASFNTAYNYSDNNFKTKAFVWEENEEQTVKRFHDAYQLLFLEGKIAITNKKWADKFVLSLNYIDSYKEIQHGSFLARTAFGQANYSGNNFTLVADYNKKLSQKIDFKTAISYSFSNVVFTDTTANVYSWSGNVIAHLPASAGEYEKASLTDRDFQTATNRSSLLFKVSKNDEILVSNVAAYQTTEGRNELIENSEKDFLTHSQTLFKNILGIQYNRKFFNEKLILSAAAKLYLYDLQGVESLSLTPLQKDGKDIGWYGTAKYQVNKNLFFRASYEHALRIPLFTQFFGNGAAIVSNIALTPETSDNFNLGFSYRKTISSKFAYGIDVNGFLRNQNDLIYLTPSDVQRYDNAEEVDTKGIEVDFFLRFFQNWKIKGNTTYLSKTYASIDLQNAGAQFLIGTDFPNTPRFFSNLQLEYNKKNIMTSKDRFYGYLRYVFIDEFNFLNQGQIYDAANYIPVQHRLDIGVAYSLLNDRITIALNANNIFNNEVFDNFSIPKPMRNYNMKVTYLISDF</sequence>
<keyword evidence="6 8" id="KW-0472">Membrane</keyword>
<protein>
    <submittedName>
        <fullName evidence="11">Outer membrane receptor protein</fullName>
    </submittedName>
</protein>
<dbReference type="GO" id="GO:0044718">
    <property type="term" value="P:siderophore transmembrane transport"/>
    <property type="evidence" value="ECO:0007669"/>
    <property type="project" value="TreeGrafter"/>
</dbReference>
<dbReference type="EMBL" id="CP003345">
    <property type="protein sequence ID" value="AFM05811.1"/>
    <property type="molecule type" value="Genomic_DNA"/>
</dbReference>
<dbReference type="RefSeq" id="WP_014799236.1">
    <property type="nucleotide sequence ID" value="NC_018018.1"/>
</dbReference>
<keyword evidence="12" id="KW-1185">Reference proteome</keyword>
<dbReference type="GO" id="GO:0015344">
    <property type="term" value="F:siderophore uptake transmembrane transporter activity"/>
    <property type="evidence" value="ECO:0007669"/>
    <property type="project" value="TreeGrafter"/>
</dbReference>
<evidence type="ECO:0000256" key="6">
    <source>
        <dbReference type="ARBA" id="ARBA00023136"/>
    </source>
</evidence>
<dbReference type="InterPro" id="IPR041700">
    <property type="entry name" value="OMP_b-brl_3"/>
</dbReference>
<evidence type="ECO:0000256" key="5">
    <source>
        <dbReference type="ARBA" id="ARBA00022729"/>
    </source>
</evidence>
<dbReference type="GO" id="GO:0009279">
    <property type="term" value="C:cell outer membrane"/>
    <property type="evidence" value="ECO:0007669"/>
    <property type="project" value="UniProtKB-SubCell"/>
</dbReference>
<dbReference type="InterPro" id="IPR036942">
    <property type="entry name" value="Beta-barrel_TonB_sf"/>
</dbReference>
<keyword evidence="11" id="KW-0675">Receptor</keyword>
<keyword evidence="4 8" id="KW-0812">Transmembrane</keyword>
<evidence type="ECO:0000256" key="4">
    <source>
        <dbReference type="ARBA" id="ARBA00022692"/>
    </source>
</evidence>
<dbReference type="InterPro" id="IPR012910">
    <property type="entry name" value="Plug_dom"/>
</dbReference>
<feature type="domain" description="Outer membrane protein beta-barrel" evidence="10">
    <location>
        <begin position="570"/>
        <end position="768"/>
    </location>
</feature>
<evidence type="ECO:0000256" key="1">
    <source>
        <dbReference type="ARBA" id="ARBA00004571"/>
    </source>
</evidence>
<evidence type="ECO:0000256" key="8">
    <source>
        <dbReference type="PROSITE-ProRule" id="PRU01360"/>
    </source>
</evidence>
<evidence type="ECO:0000256" key="3">
    <source>
        <dbReference type="ARBA" id="ARBA00022452"/>
    </source>
</evidence>
<dbReference type="Gene3D" id="2.40.170.20">
    <property type="entry name" value="TonB-dependent receptor, beta-barrel domain"/>
    <property type="match status" value="1"/>
</dbReference>
<evidence type="ECO:0000313" key="12">
    <source>
        <dbReference type="Proteomes" id="UP000006054"/>
    </source>
</evidence>
<evidence type="ECO:0000313" key="11">
    <source>
        <dbReference type="EMBL" id="AFM05811.1"/>
    </source>
</evidence>
<feature type="domain" description="TonB-dependent receptor plug" evidence="9">
    <location>
        <begin position="131"/>
        <end position="234"/>
    </location>
</feature>
<dbReference type="PROSITE" id="PS52016">
    <property type="entry name" value="TONB_DEPENDENT_REC_3"/>
    <property type="match status" value="1"/>
</dbReference>
<dbReference type="STRING" id="880071.Fleli_3491"/>
<evidence type="ECO:0000256" key="2">
    <source>
        <dbReference type="ARBA" id="ARBA00022448"/>
    </source>
</evidence>
<dbReference type="OrthoDB" id="9812892at2"/>
<keyword evidence="5" id="KW-0732">Signal</keyword>
<evidence type="ECO:0000259" key="10">
    <source>
        <dbReference type="Pfam" id="PF14905"/>
    </source>
</evidence>
<dbReference type="AlphaFoldDB" id="I4APC6"/>
<gene>
    <name evidence="11" type="ordered locus">Fleli_3491</name>
</gene>
<keyword evidence="3 8" id="KW-1134">Transmembrane beta strand</keyword>
<evidence type="ECO:0000259" key="9">
    <source>
        <dbReference type="Pfam" id="PF07715"/>
    </source>
</evidence>
<organism evidence="11 12">
    <name type="scientific">Bernardetia litoralis (strain ATCC 23117 / DSM 6794 / NBRC 15988 / NCIMB 1366 / Fx l1 / Sio-4)</name>
    <name type="common">Flexibacter litoralis</name>
    <dbReference type="NCBI Taxonomy" id="880071"/>
    <lineage>
        <taxon>Bacteria</taxon>
        <taxon>Pseudomonadati</taxon>
        <taxon>Bacteroidota</taxon>
        <taxon>Cytophagia</taxon>
        <taxon>Cytophagales</taxon>
        <taxon>Bernardetiaceae</taxon>
        <taxon>Bernardetia</taxon>
    </lineage>
</organism>
<name>I4APC6_BERLS</name>
<keyword evidence="7 8" id="KW-0998">Cell outer membrane</keyword>
<dbReference type="Pfam" id="PF14905">
    <property type="entry name" value="OMP_b-brl_3"/>
    <property type="match status" value="1"/>
</dbReference>
<dbReference type="InterPro" id="IPR039426">
    <property type="entry name" value="TonB-dep_rcpt-like"/>
</dbReference>
<proteinExistence type="inferred from homology"/>
<dbReference type="eggNOG" id="COG4206">
    <property type="taxonomic scope" value="Bacteria"/>
</dbReference>
<comment type="similarity">
    <text evidence="8">Belongs to the TonB-dependent receptor family.</text>
</comment>
<dbReference type="Pfam" id="PF07715">
    <property type="entry name" value="Plug"/>
    <property type="match status" value="1"/>
</dbReference>
<dbReference type="InterPro" id="IPR008969">
    <property type="entry name" value="CarboxyPept-like_regulatory"/>
</dbReference>